<dbReference type="GO" id="GO:0016757">
    <property type="term" value="F:glycosyltransferase activity"/>
    <property type="evidence" value="ECO:0007669"/>
    <property type="project" value="UniProtKB-KW"/>
</dbReference>
<reference evidence="6 7" key="1">
    <citation type="submission" date="2017-10" db="EMBL/GenBank/DDBJ databases">
        <title>Genome of an Actinobacterium that displays light-enhanced growth.</title>
        <authorList>
            <person name="Maresca J.A."/>
            <person name="Hempel P."/>
            <person name="Shevchenko O."/>
            <person name="Miller K.J."/>
            <person name="Hahn M.W."/>
        </authorList>
    </citation>
    <scope>NUCLEOTIDE SEQUENCE [LARGE SCALE GENOMIC DNA]</scope>
    <source>
        <strain evidence="6 7">MWH-Mo1</strain>
    </source>
</reference>
<proteinExistence type="inferred from homology"/>
<gene>
    <name evidence="6" type="ORF">AURMO_00544</name>
</gene>
<dbReference type="SUPFAM" id="SSF53448">
    <property type="entry name" value="Nucleotide-diphospho-sugar transferases"/>
    <property type="match status" value="1"/>
</dbReference>
<keyword evidence="3" id="KW-0328">Glycosyltransferase</keyword>
<organism evidence="6 7">
    <name type="scientific">Aurantimicrobium photophilum</name>
    <dbReference type="NCBI Taxonomy" id="1987356"/>
    <lineage>
        <taxon>Bacteria</taxon>
        <taxon>Bacillati</taxon>
        <taxon>Actinomycetota</taxon>
        <taxon>Actinomycetes</taxon>
        <taxon>Micrococcales</taxon>
        <taxon>Microbacteriaceae</taxon>
        <taxon>Aurantimicrobium</taxon>
    </lineage>
</organism>
<feature type="domain" description="Glycosyltransferase 2-like" evidence="5">
    <location>
        <begin position="20"/>
        <end position="127"/>
    </location>
</feature>
<keyword evidence="7" id="KW-1185">Reference proteome</keyword>
<evidence type="ECO:0000313" key="6">
    <source>
        <dbReference type="EMBL" id="AWR21157.1"/>
    </source>
</evidence>
<comment type="pathway">
    <text evidence="1">Cell wall biogenesis; cell wall polysaccharide biosynthesis.</text>
</comment>
<dbReference type="Proteomes" id="UP000246894">
    <property type="component" value="Chromosome"/>
</dbReference>
<evidence type="ECO:0000259" key="5">
    <source>
        <dbReference type="Pfam" id="PF00535"/>
    </source>
</evidence>
<dbReference type="PANTHER" id="PTHR43179:SF12">
    <property type="entry name" value="GALACTOFURANOSYLTRANSFERASE GLFT2"/>
    <property type="match status" value="1"/>
</dbReference>
<dbReference type="PANTHER" id="PTHR43179">
    <property type="entry name" value="RHAMNOSYLTRANSFERASE WBBL"/>
    <property type="match status" value="1"/>
</dbReference>
<dbReference type="Gene3D" id="3.90.550.10">
    <property type="entry name" value="Spore Coat Polysaccharide Biosynthesis Protein SpsA, Chain A"/>
    <property type="match status" value="1"/>
</dbReference>
<evidence type="ECO:0000256" key="1">
    <source>
        <dbReference type="ARBA" id="ARBA00004776"/>
    </source>
</evidence>
<protein>
    <submittedName>
        <fullName evidence="6">Glycosyl transferase family 2</fullName>
    </submittedName>
</protein>
<sequence length="300" mass="33621">MSGLLSSTEFGVRPRVGVVVLTMGQRPEELTRAIRSVLAQQLVILDIVVVGNGWRPEFLPAGVRGLHLEENLGIPAGRNAGAARVSGEYIFFLDDDAELADPLFLAEGIKKLEADSSLGLIQPRITDPSGKETPRRWIPRLRKGEATVSSYVFSVLEAAVLMPTRVFEDIGGWGDPYFYAHEGIELAWRVWNAGKTVWYAGDMVVHHPVTTPTRHATYYRLNARNRVWLAKRNLPLILIPFYVLSWTGVQLVRSVRNRGAGLGSWFSGWLEGWRENPGGRVAMRWLTVYRMTKAGRFPIL</sequence>
<dbReference type="InterPro" id="IPR001173">
    <property type="entry name" value="Glyco_trans_2-like"/>
</dbReference>
<accession>A0A2Z3RWD6</accession>
<dbReference type="InterPro" id="IPR029044">
    <property type="entry name" value="Nucleotide-diphossugar_trans"/>
</dbReference>
<evidence type="ECO:0000256" key="3">
    <source>
        <dbReference type="ARBA" id="ARBA00022676"/>
    </source>
</evidence>
<dbReference type="KEGG" id="aum:AURMO_00544"/>
<evidence type="ECO:0000256" key="4">
    <source>
        <dbReference type="ARBA" id="ARBA00022679"/>
    </source>
</evidence>
<evidence type="ECO:0000313" key="7">
    <source>
        <dbReference type="Proteomes" id="UP000246894"/>
    </source>
</evidence>
<dbReference type="Pfam" id="PF00535">
    <property type="entry name" value="Glycos_transf_2"/>
    <property type="match status" value="1"/>
</dbReference>
<dbReference type="AlphaFoldDB" id="A0A2Z3RWD6"/>
<name>A0A2Z3RWD6_9MICO</name>
<keyword evidence="4 6" id="KW-0808">Transferase</keyword>
<dbReference type="EMBL" id="CP023994">
    <property type="protein sequence ID" value="AWR21157.1"/>
    <property type="molecule type" value="Genomic_DNA"/>
</dbReference>
<evidence type="ECO:0000256" key="2">
    <source>
        <dbReference type="ARBA" id="ARBA00006739"/>
    </source>
</evidence>
<comment type="similarity">
    <text evidence="2">Belongs to the glycosyltransferase 2 family.</text>
</comment>